<evidence type="ECO:0000313" key="3">
    <source>
        <dbReference type="Proteomes" id="UP000005226"/>
    </source>
</evidence>
<reference evidence="2" key="3">
    <citation type="submission" date="2025-09" db="UniProtKB">
        <authorList>
            <consortium name="Ensembl"/>
        </authorList>
    </citation>
    <scope>IDENTIFICATION</scope>
</reference>
<protein>
    <recommendedName>
        <fullName evidence="4">Secreted protein</fullName>
    </recommendedName>
</protein>
<dbReference type="AlphaFoldDB" id="A0A674N6G2"/>
<keyword evidence="1" id="KW-0732">Signal</keyword>
<sequence>MGTGATGFCGLPVSSHCLIWLLRCCNAYVGVRRDGDPELTVSRSPLRCNIVAQVLINNKANATVGLLPSTACLEKLESPERTCSSGPVNGAKFLCKASYHIFWTICCSGV</sequence>
<evidence type="ECO:0008006" key="4">
    <source>
        <dbReference type="Google" id="ProtNLM"/>
    </source>
</evidence>
<name>A0A674N6G2_TAKRU</name>
<feature type="signal peptide" evidence="1">
    <location>
        <begin position="1"/>
        <end position="27"/>
    </location>
</feature>
<proteinExistence type="predicted"/>
<accession>A0A674N6G2</accession>
<dbReference type="Proteomes" id="UP000005226">
    <property type="component" value="Unplaced"/>
</dbReference>
<reference evidence="2" key="1">
    <citation type="journal article" date="2011" name="Genome Biol. Evol.">
        <title>Integration of the genetic map and genome assembly of fugu facilitates insights into distinct features of genome evolution in teleosts and mammals.</title>
        <authorList>
            <person name="Kai W."/>
            <person name="Kikuchi K."/>
            <person name="Tohari S."/>
            <person name="Chew A.K."/>
            <person name="Tay A."/>
            <person name="Fujiwara A."/>
            <person name="Hosoya S."/>
            <person name="Suetake H."/>
            <person name="Naruse K."/>
            <person name="Brenner S."/>
            <person name="Suzuki Y."/>
            <person name="Venkatesh B."/>
        </authorList>
    </citation>
    <scope>NUCLEOTIDE SEQUENCE [LARGE SCALE GENOMIC DNA]</scope>
</reference>
<reference evidence="2" key="2">
    <citation type="submission" date="2025-08" db="UniProtKB">
        <authorList>
            <consortium name="Ensembl"/>
        </authorList>
    </citation>
    <scope>IDENTIFICATION</scope>
</reference>
<dbReference type="Ensembl" id="ENSTRUT00000087428.1">
    <property type="protein sequence ID" value="ENSTRUP00000068829.1"/>
    <property type="gene ID" value="ENSTRUG00000026436.1"/>
</dbReference>
<evidence type="ECO:0000313" key="2">
    <source>
        <dbReference type="Ensembl" id="ENSTRUP00000068829.1"/>
    </source>
</evidence>
<evidence type="ECO:0000256" key="1">
    <source>
        <dbReference type="SAM" id="SignalP"/>
    </source>
</evidence>
<dbReference type="InParanoid" id="A0A674N6G2"/>
<feature type="chain" id="PRO_5025405761" description="Secreted protein" evidence="1">
    <location>
        <begin position="28"/>
        <end position="110"/>
    </location>
</feature>
<organism evidence="2 3">
    <name type="scientific">Takifugu rubripes</name>
    <name type="common">Japanese pufferfish</name>
    <name type="synonym">Fugu rubripes</name>
    <dbReference type="NCBI Taxonomy" id="31033"/>
    <lineage>
        <taxon>Eukaryota</taxon>
        <taxon>Metazoa</taxon>
        <taxon>Chordata</taxon>
        <taxon>Craniata</taxon>
        <taxon>Vertebrata</taxon>
        <taxon>Euteleostomi</taxon>
        <taxon>Actinopterygii</taxon>
        <taxon>Neopterygii</taxon>
        <taxon>Teleostei</taxon>
        <taxon>Neoteleostei</taxon>
        <taxon>Acanthomorphata</taxon>
        <taxon>Eupercaria</taxon>
        <taxon>Tetraodontiformes</taxon>
        <taxon>Tetradontoidea</taxon>
        <taxon>Tetraodontidae</taxon>
        <taxon>Takifugu</taxon>
    </lineage>
</organism>
<keyword evidence="3" id="KW-1185">Reference proteome</keyword>